<organism evidence="1">
    <name type="scientific">marine sediment metagenome</name>
    <dbReference type="NCBI Taxonomy" id="412755"/>
    <lineage>
        <taxon>unclassified sequences</taxon>
        <taxon>metagenomes</taxon>
        <taxon>ecological metagenomes</taxon>
    </lineage>
</organism>
<gene>
    <name evidence="1" type="ORF">LCGC14_1228130</name>
</gene>
<reference evidence="1" key="1">
    <citation type="journal article" date="2015" name="Nature">
        <title>Complex archaea that bridge the gap between prokaryotes and eukaryotes.</title>
        <authorList>
            <person name="Spang A."/>
            <person name="Saw J.H."/>
            <person name="Jorgensen S.L."/>
            <person name="Zaremba-Niedzwiedzka K."/>
            <person name="Martijn J."/>
            <person name="Lind A.E."/>
            <person name="van Eijk R."/>
            <person name="Schleper C."/>
            <person name="Guy L."/>
            <person name="Ettema T.J."/>
        </authorList>
    </citation>
    <scope>NUCLEOTIDE SEQUENCE</scope>
</reference>
<proteinExistence type="predicted"/>
<name>A0A0F9L992_9ZZZZ</name>
<evidence type="ECO:0000313" key="1">
    <source>
        <dbReference type="EMBL" id="KKM91474.1"/>
    </source>
</evidence>
<protein>
    <submittedName>
        <fullName evidence="1">Uncharacterized protein</fullName>
    </submittedName>
</protein>
<dbReference type="AlphaFoldDB" id="A0A0F9L992"/>
<sequence>MDRRTYTTGDYDAFYPNVTLSDPPVPCPCCGEKDTQVPCCDCQAWCDETDHCKAHGFTKMRLRFSEAFYWLARFVEPRKG</sequence>
<accession>A0A0F9L992</accession>
<dbReference type="EMBL" id="LAZR01006526">
    <property type="protein sequence ID" value="KKM91474.1"/>
    <property type="molecule type" value="Genomic_DNA"/>
</dbReference>
<comment type="caution">
    <text evidence="1">The sequence shown here is derived from an EMBL/GenBank/DDBJ whole genome shotgun (WGS) entry which is preliminary data.</text>
</comment>